<dbReference type="Gene3D" id="3.30.565.10">
    <property type="entry name" value="Histidine kinase-like ATPase, C-terminal domain"/>
    <property type="match status" value="1"/>
</dbReference>
<comment type="caution">
    <text evidence="8">The sequence shown here is derived from an EMBL/GenBank/DDBJ whole genome shotgun (WGS) entry which is preliminary data.</text>
</comment>
<evidence type="ECO:0000256" key="5">
    <source>
        <dbReference type="SAM" id="MobiDB-lite"/>
    </source>
</evidence>
<keyword evidence="4" id="KW-0902">Two-component regulatory system</keyword>
<dbReference type="SMART" id="SM00065">
    <property type="entry name" value="GAF"/>
    <property type="match status" value="1"/>
</dbReference>
<keyword evidence="3 8" id="KW-0418">Kinase</keyword>
<gene>
    <name evidence="8" type="primary">prkC_14</name>
    <name evidence="8" type="ORF">E5S67_04912</name>
</gene>
<dbReference type="Gene3D" id="3.40.50.300">
    <property type="entry name" value="P-loop containing nucleotide triphosphate hydrolases"/>
    <property type="match status" value="1"/>
</dbReference>
<dbReference type="PROSITE" id="PS50011">
    <property type="entry name" value="PROTEIN_KINASE_DOM"/>
    <property type="match status" value="1"/>
</dbReference>
<accession>A0ABX2D3F3</accession>
<dbReference type="InterPro" id="IPR029016">
    <property type="entry name" value="GAF-like_dom_sf"/>
</dbReference>
<feature type="compositionally biased region" description="Basic and acidic residues" evidence="5">
    <location>
        <begin position="325"/>
        <end position="342"/>
    </location>
</feature>
<dbReference type="Pfam" id="PF13191">
    <property type="entry name" value="AAA_16"/>
    <property type="match status" value="1"/>
</dbReference>
<dbReference type="InterPro" id="IPR053159">
    <property type="entry name" value="Hybrid_Histidine_Kinase"/>
</dbReference>
<organism evidence="8 9">
    <name type="scientific">Microcoleus asticus IPMA8</name>
    <dbReference type="NCBI Taxonomy" id="2563858"/>
    <lineage>
        <taxon>Bacteria</taxon>
        <taxon>Bacillati</taxon>
        <taxon>Cyanobacteriota</taxon>
        <taxon>Cyanophyceae</taxon>
        <taxon>Oscillatoriophycideae</taxon>
        <taxon>Oscillatoriales</taxon>
        <taxon>Microcoleaceae</taxon>
        <taxon>Microcoleus</taxon>
        <taxon>Microcoleus asticus</taxon>
    </lineage>
</organism>
<name>A0ABX2D3F3_9CYAN</name>
<dbReference type="InterPro" id="IPR004358">
    <property type="entry name" value="Sig_transdc_His_kin-like_C"/>
</dbReference>
<sequence length="1843" mass="206841">MIELTGYQIVDRIYSGTRTLVYRGIRLCDQKPVAIKVLRNEYPSFSELLNFRNQYTIAKNLNLPGIIQTYSLETYQNGYALIVEDFGGISLKEWTGKGKTVPSLVEFFPIAIDLCNTLDILCRQRIIHKDIKPANILINPETKQVKLIDFSIASLLPRETQTLMSPNVLEGTLSYLSPEQTGRMNRGLDYRTDFYSLGVTFYELLTGKLPFQSSDPMELLHCHIAKQPPSVREINPKIPLVLSEIVSKLMAKNAENRYQSALGPKADLETCLQQLNETGKIESFAIGRRDVCDRFIIPEKLYGRETEVAQLLAAFDRVANPSKFRFPEEPGNERNEGKEDSPLTKGGWGESNLSRREMMLVAGFSGIGKTVVVNEVHKPIVRQRGYFIKGKYDQFKRNIPFSAFVQAFRELMEQLLSESDIQLQQWQIKIQEAVADNGQVIVEVIPELERIIGQQQPVSELLGSAAENRFNLVFQKFISVFATKEHPLVIFLDDLQWSDSASLKLLQVLMSEKDSQNLLVIGAYRDNEVSPAHPFMLAVAEMEKSQVTVNTITLEPLSQADINDLIADTLSCDRPLAQPLTDLVYQKTKGNPFFATQFLKSLQEDGLIAFNSTPLSSPLTKGGQRGITGGWQCDIAQVKALIISDDVVEFMAVQLQKLPPETQDVLKLAACIGAQFDLNTLAVVSEKSPEETAADLWKSLQEGFILPTSEIYKFYQGKEPREKTDLLPTTANQLPNYKFLHDRIQQAAYSLIPEDRKQATHLKIGQLLLQKSSQTQRQERIFDIVGHFNFARGLICERTARYELASLNLQAGKTAKAAAAFDAALIFVNTGISSLPADSWQEQYTLTLALHNLAAEAAYLCSEFEQMEQLITAILQQANELIDKVSAYEIQILAYLAQGQPQDGVYTAIDVLGQFGIRLPKNPTQPQVLLGLAKTKLILGNKKPEQLVNLPNMTDANKLAAMRILSSAASAAYLCAPKLMPLLVFERVNLSVRHGNTALSAFGYAWYGLILCGILMDIEGGYQFGQLSLQLLERFNATDLKAKVLFMTYTFISHWRDRIADTMPALLTAYQSGLETGDVEYAAWAALVHSYNRYWTGENLTEAEAAIRSFITAIAPFNQKNGSLYIQIYHQATLNLLGNSSDPSCLSGESYRVAEDIPAQVAASDRTGLFFSYVCQQHLHYLFGQYDAAIEKSNAAKPYFENCVSSLPTVLHFFYDSLAQLAIYGTATSSQRQQILKCINANQKKLKKWGHYAPMNYQHKFLLVEAERYRVLGQKLEAIDYYDRAIQLAKENQFLNEEALANELAAKFYLDWGKEKVAQVYMQQAYYCYARWEAKAKTDDLEKYYPDLLRPILQESAQPLTILETVSTLSNPTYSIHSSTHQSTSNTSINHALDFSTLLQISQVISRTIDLDELLQIVTQTMLQNSGADRCALMLCQDQQWQVRAIATLEHISLQTEPLENHPTVPVKLIQYVKNTLAAVVIDRLKTDMPVIDDYLEYHQPESLLGLPILNQGNLVGILYLENRITSGVFSPERLLVLNFLSSQAAIALENARLYHQVQQTLNELQQTQMQMIQSEKMSALGNLVAGVAHEINNPVGFIAGNINEAHAGVQDLIDYLRLYQEKFPPSEAELINKAEEIDLDYLVEDLPKMLSSMKIGCDRIKNLSTSLRTFSRADTANKVEANIHEGLNSTLMILRHRLKANEKHPEIQIIKEYGKIPKVKCYLGQLNQVFMNLLANAIDALEESNQGRNFAEIEAHPNQITIRTKVEGEQVKISIVDNGNGMSEEVKNRIFDHLFTTKDVGKGTGLGLGISRQIVEEKHGGKLSCISALGEGTEFVIEIFID</sequence>
<dbReference type="SUPFAM" id="SSF56112">
    <property type="entry name" value="Protein kinase-like (PK-like)"/>
    <property type="match status" value="1"/>
</dbReference>
<dbReference type="InterPro" id="IPR008271">
    <property type="entry name" value="Ser/Thr_kinase_AS"/>
</dbReference>
<dbReference type="InterPro" id="IPR036097">
    <property type="entry name" value="HisK_dim/P_sf"/>
</dbReference>
<dbReference type="InterPro" id="IPR003594">
    <property type="entry name" value="HATPase_dom"/>
</dbReference>
<keyword evidence="8" id="KW-0808">Transferase</keyword>
<dbReference type="PROSITE" id="PS00108">
    <property type="entry name" value="PROTEIN_KINASE_ST"/>
    <property type="match status" value="1"/>
</dbReference>
<evidence type="ECO:0000256" key="3">
    <source>
        <dbReference type="ARBA" id="ARBA00022777"/>
    </source>
</evidence>
<dbReference type="SMART" id="SM00387">
    <property type="entry name" value="HATPase_c"/>
    <property type="match status" value="1"/>
</dbReference>
<evidence type="ECO:0000313" key="9">
    <source>
        <dbReference type="Proteomes" id="UP000702425"/>
    </source>
</evidence>
<evidence type="ECO:0000256" key="4">
    <source>
        <dbReference type="ARBA" id="ARBA00023012"/>
    </source>
</evidence>
<dbReference type="InterPro" id="IPR027417">
    <property type="entry name" value="P-loop_NTPase"/>
</dbReference>
<dbReference type="Pfam" id="PF01590">
    <property type="entry name" value="GAF"/>
    <property type="match status" value="1"/>
</dbReference>
<dbReference type="Gene3D" id="3.30.450.40">
    <property type="match status" value="1"/>
</dbReference>
<dbReference type="SUPFAM" id="SSF47384">
    <property type="entry name" value="Homodimeric domain of signal transducing histidine kinase"/>
    <property type="match status" value="1"/>
</dbReference>
<dbReference type="InterPro" id="IPR036890">
    <property type="entry name" value="HATPase_C_sf"/>
</dbReference>
<evidence type="ECO:0000259" key="7">
    <source>
        <dbReference type="PROSITE" id="PS50109"/>
    </source>
</evidence>
<dbReference type="Pfam" id="PF02518">
    <property type="entry name" value="HATPase_c"/>
    <property type="match status" value="1"/>
</dbReference>
<dbReference type="EMBL" id="SRRZ01000115">
    <property type="protein sequence ID" value="NQE37144.1"/>
    <property type="molecule type" value="Genomic_DNA"/>
</dbReference>
<dbReference type="InterPro" id="IPR000719">
    <property type="entry name" value="Prot_kinase_dom"/>
</dbReference>
<dbReference type="GO" id="GO:0004674">
    <property type="term" value="F:protein serine/threonine kinase activity"/>
    <property type="evidence" value="ECO:0007669"/>
    <property type="project" value="UniProtKB-EC"/>
</dbReference>
<dbReference type="EC" id="2.7.13.3" evidence="2"/>
<dbReference type="Pfam" id="PF00069">
    <property type="entry name" value="Pkinase"/>
    <property type="match status" value="1"/>
</dbReference>
<dbReference type="SUPFAM" id="SSF55874">
    <property type="entry name" value="ATPase domain of HSP90 chaperone/DNA topoisomerase II/histidine kinase"/>
    <property type="match status" value="1"/>
</dbReference>
<evidence type="ECO:0000256" key="2">
    <source>
        <dbReference type="ARBA" id="ARBA00012438"/>
    </source>
</evidence>
<dbReference type="SUPFAM" id="SSF52540">
    <property type="entry name" value="P-loop containing nucleoside triphosphate hydrolases"/>
    <property type="match status" value="1"/>
</dbReference>
<comment type="catalytic activity">
    <reaction evidence="1">
        <text>ATP + protein L-histidine = ADP + protein N-phospho-L-histidine.</text>
        <dbReference type="EC" id="2.7.13.3"/>
    </reaction>
</comment>
<evidence type="ECO:0000259" key="6">
    <source>
        <dbReference type="PROSITE" id="PS50011"/>
    </source>
</evidence>
<dbReference type="SUPFAM" id="SSF55781">
    <property type="entry name" value="GAF domain-like"/>
    <property type="match status" value="1"/>
</dbReference>
<dbReference type="Proteomes" id="UP000702425">
    <property type="component" value="Unassembled WGS sequence"/>
</dbReference>
<dbReference type="CDD" id="cd14014">
    <property type="entry name" value="STKc_PknB_like"/>
    <property type="match status" value="1"/>
</dbReference>
<dbReference type="InterPro" id="IPR005467">
    <property type="entry name" value="His_kinase_dom"/>
</dbReference>
<proteinExistence type="predicted"/>
<dbReference type="PROSITE" id="PS50109">
    <property type="entry name" value="HIS_KIN"/>
    <property type="match status" value="1"/>
</dbReference>
<evidence type="ECO:0000313" key="8">
    <source>
        <dbReference type="EMBL" id="NQE37144.1"/>
    </source>
</evidence>
<feature type="domain" description="Histidine kinase" evidence="7">
    <location>
        <begin position="1587"/>
        <end position="1843"/>
    </location>
</feature>
<dbReference type="PANTHER" id="PTHR43642">
    <property type="entry name" value="HYBRID SIGNAL TRANSDUCTION HISTIDINE KINASE G"/>
    <property type="match status" value="1"/>
</dbReference>
<dbReference type="Gene3D" id="1.10.287.130">
    <property type="match status" value="1"/>
</dbReference>
<protein>
    <recommendedName>
        <fullName evidence="2">histidine kinase</fullName>
        <ecNumber evidence="2">2.7.13.3</ecNumber>
    </recommendedName>
</protein>
<keyword evidence="9" id="KW-1185">Reference proteome</keyword>
<dbReference type="RefSeq" id="WP_172190968.1">
    <property type="nucleotide sequence ID" value="NZ_CAWPPK010000019.1"/>
</dbReference>
<feature type="domain" description="Protein kinase" evidence="6">
    <location>
        <begin position="7"/>
        <end position="272"/>
    </location>
</feature>
<dbReference type="Gene3D" id="1.10.510.10">
    <property type="entry name" value="Transferase(Phosphotransferase) domain 1"/>
    <property type="match status" value="1"/>
</dbReference>
<dbReference type="InterPro" id="IPR041664">
    <property type="entry name" value="AAA_16"/>
</dbReference>
<reference evidence="8 9" key="1">
    <citation type="journal article" date="2020" name="Sci. Rep.">
        <title>A novel cyanobacterial geosmin producer, revising GeoA distribution and dispersion patterns in Bacteria.</title>
        <authorList>
            <person name="Churro C."/>
            <person name="Semedo-Aguiar A.P."/>
            <person name="Silva A.D."/>
            <person name="Pereira-Leal J.B."/>
            <person name="Leite R.B."/>
        </authorList>
    </citation>
    <scope>NUCLEOTIDE SEQUENCE [LARGE SCALE GENOMIC DNA]</scope>
    <source>
        <strain evidence="8 9">IPMA8</strain>
    </source>
</reference>
<dbReference type="SMART" id="SM00220">
    <property type="entry name" value="S_TKc"/>
    <property type="match status" value="1"/>
</dbReference>
<feature type="region of interest" description="Disordered" evidence="5">
    <location>
        <begin position="323"/>
        <end position="350"/>
    </location>
</feature>
<dbReference type="Gene3D" id="3.30.200.20">
    <property type="entry name" value="Phosphorylase Kinase, domain 1"/>
    <property type="match status" value="1"/>
</dbReference>
<dbReference type="PRINTS" id="PR00344">
    <property type="entry name" value="BCTRLSENSOR"/>
</dbReference>
<dbReference type="PANTHER" id="PTHR43642:SF1">
    <property type="entry name" value="HYBRID SIGNAL TRANSDUCTION HISTIDINE KINASE G"/>
    <property type="match status" value="1"/>
</dbReference>
<dbReference type="InterPro" id="IPR003018">
    <property type="entry name" value="GAF"/>
</dbReference>
<evidence type="ECO:0000256" key="1">
    <source>
        <dbReference type="ARBA" id="ARBA00000085"/>
    </source>
</evidence>
<dbReference type="InterPro" id="IPR011009">
    <property type="entry name" value="Kinase-like_dom_sf"/>
</dbReference>